<evidence type="ECO:0000256" key="3">
    <source>
        <dbReference type="ARBA" id="ARBA00022598"/>
    </source>
</evidence>
<keyword evidence="6 9" id="KW-0648">Protein biosynthesis</keyword>
<dbReference type="SUPFAM" id="SSF53474">
    <property type="entry name" value="alpha/beta-Hydrolases"/>
    <property type="match status" value="1"/>
</dbReference>
<comment type="caution">
    <text evidence="9">Lacks conserved residue(s) required for the propagation of feature annotation.</text>
</comment>
<dbReference type="InterPro" id="IPR000073">
    <property type="entry name" value="AB_hydrolase_1"/>
</dbReference>
<dbReference type="GO" id="GO:0002161">
    <property type="term" value="F:aminoacyl-tRNA deacylase activity"/>
    <property type="evidence" value="ECO:0007669"/>
    <property type="project" value="InterPro"/>
</dbReference>
<dbReference type="Gene3D" id="3.40.50.620">
    <property type="entry name" value="HUPs"/>
    <property type="match status" value="2"/>
</dbReference>
<dbReference type="Proteomes" id="UP000177130">
    <property type="component" value="Unassembled WGS sequence"/>
</dbReference>
<dbReference type="InterPro" id="IPR014729">
    <property type="entry name" value="Rossmann-like_a/b/a_fold"/>
</dbReference>
<keyword evidence="2 9" id="KW-0963">Cytoplasm</keyword>
<evidence type="ECO:0000256" key="2">
    <source>
        <dbReference type="ARBA" id="ARBA00022490"/>
    </source>
</evidence>
<dbReference type="EMBL" id="MHRK01000049">
    <property type="protein sequence ID" value="OHA22675.1"/>
    <property type="molecule type" value="Genomic_DNA"/>
</dbReference>
<dbReference type="GO" id="GO:0005829">
    <property type="term" value="C:cytosol"/>
    <property type="evidence" value="ECO:0007669"/>
    <property type="project" value="TreeGrafter"/>
</dbReference>
<evidence type="ECO:0000256" key="1">
    <source>
        <dbReference type="ARBA" id="ARBA00005594"/>
    </source>
</evidence>
<dbReference type="Gene3D" id="1.10.730.10">
    <property type="entry name" value="Isoleucyl-tRNA Synthetase, Domain 1"/>
    <property type="match status" value="1"/>
</dbReference>
<evidence type="ECO:0000256" key="7">
    <source>
        <dbReference type="ARBA" id="ARBA00023146"/>
    </source>
</evidence>
<comment type="catalytic activity">
    <reaction evidence="8 9">
        <text>tRNA(Leu) + L-leucine + ATP = L-leucyl-tRNA(Leu) + AMP + diphosphate</text>
        <dbReference type="Rhea" id="RHEA:11688"/>
        <dbReference type="Rhea" id="RHEA-COMP:9613"/>
        <dbReference type="Rhea" id="RHEA-COMP:9622"/>
        <dbReference type="ChEBI" id="CHEBI:30616"/>
        <dbReference type="ChEBI" id="CHEBI:33019"/>
        <dbReference type="ChEBI" id="CHEBI:57427"/>
        <dbReference type="ChEBI" id="CHEBI:78442"/>
        <dbReference type="ChEBI" id="CHEBI:78494"/>
        <dbReference type="ChEBI" id="CHEBI:456215"/>
        <dbReference type="EC" id="6.1.1.4"/>
    </reaction>
</comment>
<comment type="caution">
    <text evidence="15">The sequence shown here is derived from an EMBL/GenBank/DDBJ whole genome shotgun (WGS) entry which is preliminary data.</text>
</comment>
<dbReference type="InterPro" id="IPR025709">
    <property type="entry name" value="Leu_tRNA-synth_edit"/>
</dbReference>
<feature type="domain" description="AB hydrolase-1" evidence="12">
    <location>
        <begin position="446"/>
        <end position="587"/>
    </location>
</feature>
<dbReference type="SUPFAM" id="SSF47323">
    <property type="entry name" value="Anticodon-binding domain of a subclass of class I aminoacyl-tRNA synthetases"/>
    <property type="match status" value="1"/>
</dbReference>
<evidence type="ECO:0000256" key="8">
    <source>
        <dbReference type="ARBA" id="ARBA00047469"/>
    </source>
</evidence>
<dbReference type="GO" id="GO:0006429">
    <property type="term" value="P:leucyl-tRNA aminoacylation"/>
    <property type="evidence" value="ECO:0007669"/>
    <property type="project" value="UniProtKB-UniRule"/>
</dbReference>
<dbReference type="NCBIfam" id="TIGR00396">
    <property type="entry name" value="leuS_bact"/>
    <property type="match status" value="1"/>
</dbReference>
<sequence length="1021" mass="116579">MNEYDPKKIEAKWQKIWEKKKIFRAKDASKDPKFYGLIEFPYPSGEGLHVGHIRSNTAMDIITRKRRMEGFNVLYPIGWDAFGLPTENYAIKTGIHPAVVTKKNTDTFRDQLKSIGFGFDWNREINTTDPEYFKWTQWIFLQFLKRGLAYKKKMPVNWCPSCKIVLANEEVVDGNCERCGTPTEKRNKEQWMLAITKYADRLDKDLDTVDYLPQIKLQQRNWIGRSEGAEIEFRIMNYELGIKVFTTRPDTLFGVTHLVLAPEVANAKFKNQNEKLQFKIQNWEEVEKYINESKKKSEIERTAEGKEKTGVELKGVKAINPANGEEVSVWIADYVLAEYGTGAVMAVPAHDERDFEFAKKYNLGIREVIIGGEIDKNAYIGSGKLVNSVKFNGMDSEDAKWDITKTVGGRKVTKFKLRDWIFSRQHYWGEPIPVVFCDDCKDRKYNIVVLHGYGTSGSEAWRPWLKSELEKRGHRVFCPDLPNPNHPKVKEQAKAVLDFLQTPGVCRNRHQVSGEALDTILIGSSLGGAVMMRVLEKTKTKIHKAIFVDSVLKPKFTDKERPEVANADDWKFNFSKIKKAAGEFVVLADESFSTIPKEQAEELVRIFDAKMILASPTKRHFRGDIEPEILKIFDDEGIVALPLKSLPIKLPDVEKYQPTDTGESPLASISSWVNTKCPRCGGKARRETDTMPNWAGSSWYYLRYVDPKNKKEFVGSEKLAYWSGISSELNSKRSTLNASPGPVDWYNGGMEHVTLHVLYSRFWHKFLFDLGYVPTSEPYKKRTTHGLILAEGGVKMSKSKGNVINPESIVERFGADSLRIYEMFMGPFDQAIAWSTDGLVGVRRFLEKVWRIGQKIKNSEVKIEKKDDAKLQATIHKTIKKVGEDIESMRFNTAVSALMICANEMDAELDVPEEVFELYIKIIAPFAPHIAEELWSMFGHKDLVSLAKWPEFDEAKILTEKIKIVIQVNGKVRGELEVSSDISEKEVVSMAKSLPSIVQWISGKEVKKTIYVKGRLINFVV</sequence>
<dbReference type="InterPro" id="IPR029058">
    <property type="entry name" value="AB_hydrolase_fold"/>
</dbReference>
<dbReference type="AlphaFoldDB" id="A0A1G2MFH8"/>
<dbReference type="PANTHER" id="PTHR43740">
    <property type="entry name" value="LEUCYL-TRNA SYNTHETASE"/>
    <property type="match status" value="1"/>
</dbReference>
<evidence type="ECO:0000313" key="15">
    <source>
        <dbReference type="EMBL" id="OHA22675.1"/>
    </source>
</evidence>
<feature type="binding site" evidence="9">
    <location>
        <position position="798"/>
    </location>
    <ligand>
        <name>ATP</name>
        <dbReference type="ChEBI" id="CHEBI:30616"/>
    </ligand>
</feature>
<dbReference type="InterPro" id="IPR002300">
    <property type="entry name" value="aa-tRNA-synth_Ia"/>
</dbReference>
<feature type="domain" description="Leucyl-tRNA synthetase editing" evidence="14">
    <location>
        <begin position="220"/>
        <end position="406"/>
    </location>
</feature>
<evidence type="ECO:0000256" key="9">
    <source>
        <dbReference type="HAMAP-Rule" id="MF_00049"/>
    </source>
</evidence>
<dbReference type="CDD" id="cd07958">
    <property type="entry name" value="Anticodon_Ia_Leu_BEm"/>
    <property type="match status" value="1"/>
</dbReference>
<dbReference type="HAMAP" id="MF_00049_B">
    <property type="entry name" value="Leu_tRNA_synth_B"/>
    <property type="match status" value="1"/>
</dbReference>
<feature type="short sequence motif" description="'KMSKS' region" evidence="9">
    <location>
        <begin position="795"/>
        <end position="799"/>
    </location>
</feature>
<dbReference type="InterPro" id="IPR009008">
    <property type="entry name" value="Val/Leu/Ile-tRNA-synth_edit"/>
</dbReference>
<comment type="subcellular location">
    <subcellularLocation>
        <location evidence="9">Cytoplasm</location>
    </subcellularLocation>
</comment>
<evidence type="ECO:0000259" key="13">
    <source>
        <dbReference type="Pfam" id="PF08264"/>
    </source>
</evidence>
<feature type="domain" description="Aminoacyl-tRNA synthetase class Ia" evidence="11">
    <location>
        <begin position="762"/>
        <end position="834"/>
    </location>
</feature>
<dbReference type="GO" id="GO:0004823">
    <property type="term" value="F:leucine-tRNA ligase activity"/>
    <property type="evidence" value="ECO:0007669"/>
    <property type="project" value="UniProtKB-UniRule"/>
</dbReference>
<dbReference type="Gene3D" id="3.90.740.10">
    <property type="entry name" value="Valyl/Leucyl/Isoleucyl-tRNA synthetase, editing domain"/>
    <property type="match status" value="1"/>
</dbReference>
<accession>A0A1G2MFH8</accession>
<protein>
    <recommendedName>
        <fullName evidence="9">Leucine--tRNA ligase</fullName>
        <ecNumber evidence="9">6.1.1.4</ecNumber>
    </recommendedName>
    <alternativeName>
        <fullName evidence="9">Leucyl-tRNA synthetase</fullName>
        <shortName evidence="9">LeuRS</shortName>
    </alternativeName>
</protein>
<evidence type="ECO:0000313" key="16">
    <source>
        <dbReference type="Proteomes" id="UP000177130"/>
    </source>
</evidence>
<dbReference type="InterPro" id="IPR002302">
    <property type="entry name" value="Leu-tRNA-ligase"/>
</dbReference>
<feature type="domain" description="Aminoacyl-tRNA synthetase class Ia" evidence="11">
    <location>
        <begin position="12"/>
        <end position="218"/>
    </location>
</feature>
<keyword evidence="3 9" id="KW-0436">Ligase</keyword>
<dbReference type="InterPro" id="IPR013155">
    <property type="entry name" value="M/V/L/I-tRNA-synth_anticd-bd"/>
</dbReference>
<keyword evidence="4 9" id="KW-0547">Nucleotide-binding</keyword>
<evidence type="ECO:0000256" key="5">
    <source>
        <dbReference type="ARBA" id="ARBA00022840"/>
    </source>
</evidence>
<organism evidence="15 16">
    <name type="scientific">Candidatus Taylorbacteria bacterium RIFCSPHIGHO2_02_FULL_43_32b</name>
    <dbReference type="NCBI Taxonomy" id="1802306"/>
    <lineage>
        <taxon>Bacteria</taxon>
        <taxon>Candidatus Tayloriibacteriota</taxon>
    </lineage>
</organism>
<keyword evidence="5 9" id="KW-0067">ATP-binding</keyword>
<dbReference type="Gene3D" id="3.40.50.1820">
    <property type="entry name" value="alpha/beta hydrolase"/>
    <property type="match status" value="1"/>
</dbReference>
<dbReference type="Pfam" id="PF13603">
    <property type="entry name" value="tRNA-synt_1_2"/>
    <property type="match status" value="1"/>
</dbReference>
<evidence type="ECO:0000256" key="4">
    <source>
        <dbReference type="ARBA" id="ARBA00022741"/>
    </source>
</evidence>
<proteinExistence type="inferred from homology"/>
<dbReference type="PANTHER" id="PTHR43740:SF2">
    <property type="entry name" value="LEUCINE--TRNA LIGASE, MITOCHONDRIAL"/>
    <property type="match status" value="1"/>
</dbReference>
<comment type="similarity">
    <text evidence="1 9 10">Belongs to the class-I aminoacyl-tRNA synthetase family.</text>
</comment>
<feature type="domain" description="Methionyl/Valyl/Leucyl/Isoleucyl-tRNA synthetase anticodon-binding" evidence="13">
    <location>
        <begin position="872"/>
        <end position="985"/>
    </location>
</feature>
<dbReference type="Pfam" id="PF08264">
    <property type="entry name" value="Anticodon_1"/>
    <property type="match status" value="1"/>
</dbReference>
<dbReference type="SUPFAM" id="SSF52374">
    <property type="entry name" value="Nucleotidylyl transferase"/>
    <property type="match status" value="1"/>
</dbReference>
<name>A0A1G2MFH8_9BACT</name>
<evidence type="ECO:0000259" key="12">
    <source>
        <dbReference type="Pfam" id="PF00561"/>
    </source>
</evidence>
<dbReference type="Gene3D" id="3.10.20.590">
    <property type="match status" value="1"/>
</dbReference>
<dbReference type="STRING" id="1802306.A3C72_01295"/>
<dbReference type="InterPro" id="IPR009080">
    <property type="entry name" value="tRNAsynth_Ia_anticodon-bd"/>
</dbReference>
<reference evidence="15 16" key="1">
    <citation type="journal article" date="2016" name="Nat. Commun.">
        <title>Thousands of microbial genomes shed light on interconnected biogeochemical processes in an aquifer system.</title>
        <authorList>
            <person name="Anantharaman K."/>
            <person name="Brown C.T."/>
            <person name="Hug L.A."/>
            <person name="Sharon I."/>
            <person name="Castelle C.J."/>
            <person name="Probst A.J."/>
            <person name="Thomas B.C."/>
            <person name="Singh A."/>
            <person name="Wilkins M.J."/>
            <person name="Karaoz U."/>
            <person name="Brodie E.L."/>
            <person name="Williams K.H."/>
            <person name="Hubbard S.S."/>
            <person name="Banfield J.F."/>
        </authorList>
    </citation>
    <scope>NUCLEOTIDE SEQUENCE [LARGE SCALE GENOMIC DNA]</scope>
</reference>
<dbReference type="SUPFAM" id="SSF50677">
    <property type="entry name" value="ValRS/IleRS/LeuRS editing domain"/>
    <property type="match status" value="1"/>
</dbReference>
<dbReference type="EC" id="6.1.1.4" evidence="9"/>
<evidence type="ECO:0000256" key="6">
    <source>
        <dbReference type="ARBA" id="ARBA00022917"/>
    </source>
</evidence>
<dbReference type="PROSITE" id="PS00178">
    <property type="entry name" value="AA_TRNA_LIGASE_I"/>
    <property type="match status" value="1"/>
</dbReference>
<evidence type="ECO:0000256" key="10">
    <source>
        <dbReference type="RuleBase" id="RU363035"/>
    </source>
</evidence>
<dbReference type="Pfam" id="PF00561">
    <property type="entry name" value="Abhydrolase_1"/>
    <property type="match status" value="1"/>
</dbReference>
<evidence type="ECO:0000259" key="14">
    <source>
        <dbReference type="Pfam" id="PF13603"/>
    </source>
</evidence>
<dbReference type="PRINTS" id="PR00985">
    <property type="entry name" value="TRNASYNTHLEU"/>
</dbReference>
<dbReference type="FunFam" id="3.40.50.620:FF:000003">
    <property type="entry name" value="Leucine--tRNA ligase"/>
    <property type="match status" value="1"/>
</dbReference>
<dbReference type="Pfam" id="PF00133">
    <property type="entry name" value="tRNA-synt_1"/>
    <property type="match status" value="2"/>
</dbReference>
<dbReference type="InterPro" id="IPR001412">
    <property type="entry name" value="aa-tRNA-synth_I_CS"/>
</dbReference>
<evidence type="ECO:0000259" key="11">
    <source>
        <dbReference type="Pfam" id="PF00133"/>
    </source>
</evidence>
<dbReference type="FunFam" id="1.10.730.10:FF:000011">
    <property type="entry name" value="Leucine--tRNA ligase chloroplastic/mitochondrial"/>
    <property type="match status" value="1"/>
</dbReference>
<gene>
    <name evidence="9" type="primary">leuS</name>
    <name evidence="15" type="ORF">A3C72_01295</name>
</gene>
<dbReference type="GO" id="GO:0005524">
    <property type="term" value="F:ATP binding"/>
    <property type="evidence" value="ECO:0007669"/>
    <property type="project" value="UniProtKB-UniRule"/>
</dbReference>
<keyword evidence="7 9" id="KW-0030">Aminoacyl-tRNA synthetase</keyword>